<dbReference type="InterPro" id="IPR022744">
    <property type="entry name" value="MeTrfase_dom_put"/>
</dbReference>
<sequence>MPPPGPAATLAGMTKPLRNLKWAVLRGLLNTVGRSSRGIRTGYRYGFDSGTMLDYVYVNRARGVLGVGRLVDRVYLNAVGWRAVRARRALLEDVLREQLDARQDREVLVLDVAAGPGRYLQDLAAEYGPGRLRVVCRDLVPAGLRQGERLARERGLSHVSYEIGDALDPKEPDAGAPDVVVVSGLYELLLDDEAIRESVERLRWLLAPGGTLVFTTQTRHPQLDLIANVLPNRNGQPWVMKCRDVARAEGWARAAGFGEVASRREEVGLFTVTVCGTGRGPGGAE</sequence>
<dbReference type="AlphaFoldDB" id="A0A6L6XAU4"/>
<organism evidence="2 3">
    <name type="scientific">Streptomyces typhae</name>
    <dbReference type="NCBI Taxonomy" id="2681492"/>
    <lineage>
        <taxon>Bacteria</taxon>
        <taxon>Bacillati</taxon>
        <taxon>Actinomycetota</taxon>
        <taxon>Actinomycetes</taxon>
        <taxon>Kitasatosporales</taxon>
        <taxon>Streptomycetaceae</taxon>
        <taxon>Streptomyces</taxon>
    </lineage>
</organism>
<evidence type="ECO:0000259" key="1">
    <source>
        <dbReference type="Pfam" id="PF12147"/>
    </source>
</evidence>
<keyword evidence="2" id="KW-0808">Transferase</keyword>
<keyword evidence="2" id="KW-0489">Methyltransferase</keyword>
<reference evidence="2 3" key="1">
    <citation type="submission" date="2019-11" db="EMBL/GenBank/DDBJ databases">
        <title>Streptomyces typhae sp. nov., a novel endophytic actinomycete isolated from the root of cattail pollen (Typha angustifolia L.).</title>
        <authorList>
            <person name="Peng C."/>
        </authorList>
    </citation>
    <scope>NUCLEOTIDE SEQUENCE [LARGE SCALE GENOMIC DNA]</scope>
    <source>
        <strain evidence="3">p1417</strain>
    </source>
</reference>
<dbReference type="Proteomes" id="UP000483802">
    <property type="component" value="Unassembled WGS sequence"/>
</dbReference>
<dbReference type="Pfam" id="PF12147">
    <property type="entry name" value="Methyltransf_20"/>
    <property type="match status" value="1"/>
</dbReference>
<proteinExistence type="predicted"/>
<evidence type="ECO:0000313" key="2">
    <source>
        <dbReference type="EMBL" id="MVO90906.1"/>
    </source>
</evidence>
<protein>
    <submittedName>
        <fullName evidence="2">Methyltransferase domain-containing protein</fullName>
    </submittedName>
</protein>
<feature type="domain" description="Methyltransferase" evidence="1">
    <location>
        <begin position="15"/>
        <end position="274"/>
    </location>
</feature>
<gene>
    <name evidence="2" type="ORF">GPA10_40750</name>
</gene>
<name>A0A6L6XAU4_9ACTN</name>
<accession>A0A6L6XAU4</accession>
<keyword evidence="3" id="KW-1185">Reference proteome</keyword>
<dbReference type="SUPFAM" id="SSF53335">
    <property type="entry name" value="S-adenosyl-L-methionine-dependent methyltransferases"/>
    <property type="match status" value="1"/>
</dbReference>
<comment type="caution">
    <text evidence="2">The sequence shown here is derived from an EMBL/GenBank/DDBJ whole genome shotgun (WGS) entry which is preliminary data.</text>
</comment>
<dbReference type="Gene3D" id="3.40.50.150">
    <property type="entry name" value="Vaccinia Virus protein VP39"/>
    <property type="match status" value="1"/>
</dbReference>
<dbReference type="EMBL" id="WPNZ01000041">
    <property type="protein sequence ID" value="MVO90906.1"/>
    <property type="molecule type" value="Genomic_DNA"/>
</dbReference>
<dbReference type="CDD" id="cd02440">
    <property type="entry name" value="AdoMet_MTases"/>
    <property type="match status" value="1"/>
</dbReference>
<evidence type="ECO:0000313" key="3">
    <source>
        <dbReference type="Proteomes" id="UP000483802"/>
    </source>
</evidence>
<dbReference type="GO" id="GO:0008168">
    <property type="term" value="F:methyltransferase activity"/>
    <property type="evidence" value="ECO:0007669"/>
    <property type="project" value="UniProtKB-KW"/>
</dbReference>
<dbReference type="InterPro" id="IPR029063">
    <property type="entry name" value="SAM-dependent_MTases_sf"/>
</dbReference>
<dbReference type="GO" id="GO:0032259">
    <property type="term" value="P:methylation"/>
    <property type="evidence" value="ECO:0007669"/>
    <property type="project" value="UniProtKB-KW"/>
</dbReference>